<evidence type="ECO:0000256" key="2">
    <source>
        <dbReference type="ARBA" id="ARBA00010286"/>
    </source>
</evidence>
<organism evidence="10 11">
    <name type="scientific">Scopulibacillus cellulosilyticus</name>
    <dbReference type="NCBI Taxonomy" id="2665665"/>
    <lineage>
        <taxon>Bacteria</taxon>
        <taxon>Bacillati</taxon>
        <taxon>Bacillota</taxon>
        <taxon>Bacilli</taxon>
        <taxon>Bacillales</taxon>
        <taxon>Sporolactobacillaceae</taxon>
        <taxon>Scopulibacillus</taxon>
    </lineage>
</organism>
<comment type="subunit">
    <text evidence="3 8">Homotetramer.</text>
</comment>
<evidence type="ECO:0000256" key="3">
    <source>
        <dbReference type="ARBA" id="ARBA00011881"/>
    </source>
</evidence>
<dbReference type="InterPro" id="IPR050138">
    <property type="entry name" value="DHOase/Allantoinase_Hydrolase"/>
</dbReference>
<evidence type="ECO:0000256" key="6">
    <source>
        <dbReference type="ARBA" id="ARBA00022801"/>
    </source>
</evidence>
<dbReference type="SUPFAM" id="SSF51556">
    <property type="entry name" value="Metallo-dependent hydrolases"/>
    <property type="match status" value="1"/>
</dbReference>
<evidence type="ECO:0000256" key="5">
    <source>
        <dbReference type="ARBA" id="ARBA00022723"/>
    </source>
</evidence>
<proteinExistence type="inferred from homology"/>
<feature type="binding site" evidence="8">
    <location>
        <position position="186"/>
    </location>
    <ligand>
        <name>Zn(2+)</name>
        <dbReference type="ChEBI" id="CHEBI:29105"/>
        <label>2</label>
    </ligand>
</feature>
<dbReference type="Proteomes" id="UP001596505">
    <property type="component" value="Unassembled WGS sequence"/>
</dbReference>
<feature type="binding site" description="via carbamate group" evidence="8">
    <location>
        <position position="150"/>
    </location>
    <ligand>
        <name>Zn(2+)</name>
        <dbReference type="ChEBI" id="CHEBI:29105"/>
        <label>2</label>
    </ligand>
</feature>
<dbReference type="InterPro" id="IPR032466">
    <property type="entry name" value="Metal_Hydrolase"/>
</dbReference>
<feature type="modified residue" description="N6-carboxylysine" evidence="8">
    <location>
        <position position="150"/>
    </location>
</feature>
<comment type="catalytic activity">
    <reaction evidence="8">
        <text>(S)-allantoin + H2O = allantoate + H(+)</text>
        <dbReference type="Rhea" id="RHEA:17029"/>
        <dbReference type="ChEBI" id="CHEBI:15377"/>
        <dbReference type="ChEBI" id="CHEBI:15378"/>
        <dbReference type="ChEBI" id="CHEBI:15678"/>
        <dbReference type="ChEBI" id="CHEBI:17536"/>
        <dbReference type="EC" id="3.5.2.5"/>
    </reaction>
</comment>
<evidence type="ECO:0000313" key="11">
    <source>
        <dbReference type="Proteomes" id="UP001596505"/>
    </source>
</evidence>
<dbReference type="HAMAP" id="MF_01645">
    <property type="entry name" value="Hydantoinase"/>
    <property type="match status" value="1"/>
</dbReference>
<dbReference type="SUPFAM" id="SSF51338">
    <property type="entry name" value="Composite domain of metallo-dependent hydrolases"/>
    <property type="match status" value="1"/>
</dbReference>
<feature type="binding site" evidence="8">
    <location>
        <position position="242"/>
    </location>
    <ligand>
        <name>Zn(2+)</name>
        <dbReference type="ChEBI" id="CHEBI:29105"/>
        <label>2</label>
    </ligand>
</feature>
<dbReference type="RefSeq" id="WP_380969536.1">
    <property type="nucleotide sequence ID" value="NZ_JBHTCO010000043.1"/>
</dbReference>
<dbReference type="NCBIfam" id="NF004839">
    <property type="entry name" value="PRK06189.1"/>
    <property type="match status" value="1"/>
</dbReference>
<keyword evidence="6 8" id="KW-0378">Hydrolase</keyword>
<evidence type="ECO:0000259" key="9">
    <source>
        <dbReference type="Pfam" id="PF01979"/>
    </source>
</evidence>
<evidence type="ECO:0000313" key="10">
    <source>
        <dbReference type="EMBL" id="MFC7395223.1"/>
    </source>
</evidence>
<dbReference type="PANTHER" id="PTHR43668">
    <property type="entry name" value="ALLANTOINASE"/>
    <property type="match status" value="1"/>
</dbReference>
<dbReference type="PANTHER" id="PTHR43668:SF4">
    <property type="entry name" value="ALLANTOINASE"/>
    <property type="match status" value="1"/>
</dbReference>
<feature type="binding site" description="via carbamate group" evidence="8">
    <location>
        <position position="150"/>
    </location>
    <ligand>
        <name>Zn(2+)</name>
        <dbReference type="ChEBI" id="CHEBI:29105"/>
        <label>1</label>
    </ligand>
</feature>
<comment type="caution">
    <text evidence="10">The sequence shown here is derived from an EMBL/GenBank/DDBJ whole genome shotgun (WGS) entry which is preliminary data.</text>
</comment>
<evidence type="ECO:0000256" key="7">
    <source>
        <dbReference type="ARBA" id="ARBA00022833"/>
    </source>
</evidence>
<dbReference type="InterPro" id="IPR047604">
    <property type="entry name" value="Allantoinase_bact"/>
</dbReference>
<dbReference type="InterPro" id="IPR006680">
    <property type="entry name" value="Amidohydro-rel"/>
</dbReference>
<dbReference type="InterPro" id="IPR002195">
    <property type="entry name" value="Dihydroorotase_CS"/>
</dbReference>
<dbReference type="Pfam" id="PF01979">
    <property type="entry name" value="Amidohydro_1"/>
    <property type="match status" value="1"/>
</dbReference>
<comment type="function">
    <text evidence="1">Catalyzes the reversible cyclization of carbamoyl aspartate to dihydroorotate.</text>
</comment>
<comment type="cofactor">
    <cofactor evidence="8">
        <name>Zn(2+)</name>
        <dbReference type="ChEBI" id="CHEBI:29105"/>
    </cofactor>
    <text evidence="8">Binds 2 Zn(2+) ions per subunit.</text>
</comment>
<comment type="PTM">
    <text evidence="8">Carboxylation allows a single lysine to coordinate two zinc ions.</text>
</comment>
<dbReference type="EMBL" id="JBHTCO010000043">
    <property type="protein sequence ID" value="MFC7395223.1"/>
    <property type="molecule type" value="Genomic_DNA"/>
</dbReference>
<reference evidence="11" key="1">
    <citation type="journal article" date="2019" name="Int. J. Syst. Evol. Microbiol.">
        <title>The Global Catalogue of Microorganisms (GCM) 10K type strain sequencing project: providing services to taxonomists for standard genome sequencing and annotation.</title>
        <authorList>
            <consortium name="The Broad Institute Genomics Platform"/>
            <consortium name="The Broad Institute Genome Sequencing Center for Infectious Disease"/>
            <person name="Wu L."/>
            <person name="Ma J."/>
        </authorList>
    </citation>
    <scope>NUCLEOTIDE SEQUENCE [LARGE SCALE GENOMIC DNA]</scope>
    <source>
        <strain evidence="11">CGMCC 1.16305</strain>
    </source>
</reference>
<dbReference type="InterPro" id="IPR017593">
    <property type="entry name" value="Allantoinase"/>
</dbReference>
<comment type="similarity">
    <text evidence="8">Belongs to the metallo-dependent hydrolases superfamily. Allantoinase family.</text>
</comment>
<feature type="binding site" evidence="8">
    <location>
        <position position="65"/>
    </location>
    <ligand>
        <name>Zn(2+)</name>
        <dbReference type="ChEBI" id="CHEBI:29105"/>
        <label>1</label>
    </ligand>
</feature>
<name>A0ABW2Q0P4_9BACL</name>
<keyword evidence="4 8" id="KW-0659">Purine metabolism</keyword>
<dbReference type="GO" id="GO:0004038">
    <property type="term" value="F:allantoinase activity"/>
    <property type="evidence" value="ECO:0007669"/>
    <property type="project" value="UniProtKB-EC"/>
</dbReference>
<evidence type="ECO:0000256" key="1">
    <source>
        <dbReference type="ARBA" id="ARBA00002368"/>
    </source>
</evidence>
<keyword evidence="11" id="KW-1185">Reference proteome</keyword>
<dbReference type="PROSITE" id="PS00482">
    <property type="entry name" value="DIHYDROOROTASE_1"/>
    <property type="match status" value="1"/>
</dbReference>
<protein>
    <recommendedName>
        <fullName evidence="8">Allantoinase</fullName>
        <ecNumber evidence="8">3.5.2.5</ecNumber>
    </recommendedName>
    <alternativeName>
        <fullName evidence="8">Allantoin-utilizing enzyme</fullName>
    </alternativeName>
</protein>
<accession>A0ABW2Q0P4</accession>
<feature type="domain" description="Amidohydrolase-related" evidence="9">
    <location>
        <begin position="55"/>
        <end position="436"/>
    </location>
</feature>
<feature type="binding site" evidence="8">
    <location>
        <position position="63"/>
    </location>
    <ligand>
        <name>Zn(2+)</name>
        <dbReference type="ChEBI" id="CHEBI:29105"/>
        <label>1</label>
    </ligand>
</feature>
<dbReference type="Gene3D" id="2.30.40.10">
    <property type="entry name" value="Urease, subunit C, domain 1"/>
    <property type="match status" value="1"/>
</dbReference>
<comment type="similarity">
    <text evidence="2">Belongs to the metallo-dependent hydrolases superfamily. DHOase family. Class I DHOase subfamily.</text>
</comment>
<comment type="pathway">
    <text evidence="8">Nitrogen metabolism; (S)-allantoin degradation; allantoate from (S)-allantoin: step 1/1.</text>
</comment>
<keyword evidence="5 8" id="KW-0479">Metal-binding</keyword>
<feature type="binding site" evidence="8">
    <location>
        <position position="315"/>
    </location>
    <ligand>
        <name>Zn(2+)</name>
        <dbReference type="ChEBI" id="CHEBI:29105"/>
        <label>1</label>
    </ligand>
</feature>
<gene>
    <name evidence="8" type="primary">allB</name>
    <name evidence="10" type="ORF">ACFQRG_20145</name>
</gene>
<dbReference type="EC" id="3.5.2.5" evidence="8"/>
<dbReference type="Gene3D" id="3.20.20.140">
    <property type="entry name" value="Metal-dependent hydrolases"/>
    <property type="match status" value="1"/>
</dbReference>
<dbReference type="NCBIfam" id="TIGR03178">
    <property type="entry name" value="allantoinase"/>
    <property type="match status" value="1"/>
</dbReference>
<evidence type="ECO:0000256" key="8">
    <source>
        <dbReference type="HAMAP-Rule" id="MF_01645"/>
    </source>
</evidence>
<sequence>MSTYDLIIRNGTIVTSFSESKGDIAIKNGLISEISECGGLKGTCLKEIDATDLHIFPGLIDSHVHFNEPGRTEWEGFSTGSRSLAAGGVTTFFDMPLNSFPPTINKEGFELKKKLASQKSIVDFRLWGGLVPNNLNDLEDLYHCGVIGFKAFMSPSGIDEFQNADDITLYKGMEKIASFGSILAVHAESTVITEQLAEQKRLSGKKSALDYCESRPIVSEIEAVGRILSFAETTGCKVHIVHASSSKVISLVTKAKEKGVDVTVETCPHYLSLSSDDFMKIGPVAKCAPPLRDADEVEALWESFANGEVDIIGSDHSPAPPAMKQVKDNDMFKVWGGISGAQTTLMILLEEGYWKRGIPLKRIVEATSANPAKRFGLYPQKGNISVGSEADLAIINLNQLYRLSEEDLFYRHPYSPFIGRTYRGKNVTTIVKGKVVFENGKISSKYETIP</sequence>
<comment type="function">
    <text evidence="8">Catalyzes the conversion of allantoin (5-ureidohydantoin) to allantoic acid by hydrolytic cleavage of the five-member hydantoin ring.</text>
</comment>
<evidence type="ECO:0000256" key="4">
    <source>
        <dbReference type="ARBA" id="ARBA00022631"/>
    </source>
</evidence>
<keyword evidence="7 8" id="KW-0862">Zinc</keyword>
<dbReference type="InterPro" id="IPR011059">
    <property type="entry name" value="Metal-dep_hydrolase_composite"/>
</dbReference>